<dbReference type="PANTHER" id="PTHR43510">
    <property type="entry name" value="AMINOTRANSFERASE FUNCTION, HYPOTHETICAL (EUROFUNG)"/>
    <property type="match status" value="1"/>
</dbReference>
<gene>
    <name evidence="3" type="ORF">C472_00798</name>
</gene>
<dbReference type="SUPFAM" id="SSF53383">
    <property type="entry name" value="PLP-dependent transferases"/>
    <property type="match status" value="1"/>
</dbReference>
<keyword evidence="3" id="KW-0808">Transferase</keyword>
<reference evidence="3 4" key="1">
    <citation type="journal article" date="2014" name="PLoS Genet.">
        <title>Phylogenetically driven sequencing of extremely halophilic archaea reveals strategies for static and dynamic osmo-response.</title>
        <authorList>
            <person name="Becker E.A."/>
            <person name="Seitzer P.M."/>
            <person name="Tritt A."/>
            <person name="Larsen D."/>
            <person name="Krusor M."/>
            <person name="Yao A.I."/>
            <person name="Wu D."/>
            <person name="Madern D."/>
            <person name="Eisen J.A."/>
            <person name="Darling A.E."/>
            <person name="Facciotti M.T."/>
        </authorList>
    </citation>
    <scope>NUCLEOTIDE SEQUENCE [LARGE SCALE GENOMIC DNA]</scope>
    <source>
        <strain evidence="3 4">DSM 14210</strain>
    </source>
</reference>
<dbReference type="RefSeq" id="WP_006627870.1">
    <property type="nucleotide sequence ID" value="NZ_AOJD01000006.1"/>
</dbReference>
<evidence type="ECO:0000256" key="1">
    <source>
        <dbReference type="SAM" id="MobiDB-lite"/>
    </source>
</evidence>
<dbReference type="GO" id="GO:0008483">
    <property type="term" value="F:transaminase activity"/>
    <property type="evidence" value="ECO:0007669"/>
    <property type="project" value="UniProtKB-KW"/>
</dbReference>
<dbReference type="InterPro" id="IPR015424">
    <property type="entry name" value="PyrdxlP-dep_Trfase"/>
</dbReference>
<feature type="domain" description="Aminotransferase class I/classII large" evidence="2">
    <location>
        <begin position="43"/>
        <end position="370"/>
    </location>
</feature>
<organism evidence="3 4">
    <name type="scientific">Halorubrum tebenquichense DSM 14210</name>
    <dbReference type="NCBI Taxonomy" id="1227485"/>
    <lineage>
        <taxon>Archaea</taxon>
        <taxon>Methanobacteriati</taxon>
        <taxon>Methanobacteriota</taxon>
        <taxon>Stenosarchaea group</taxon>
        <taxon>Halobacteria</taxon>
        <taxon>Halobacteriales</taxon>
        <taxon>Haloferacaceae</taxon>
        <taxon>Halorubrum</taxon>
    </lineage>
</organism>
<keyword evidence="4" id="KW-1185">Reference proteome</keyword>
<protein>
    <submittedName>
        <fullName evidence="3">Aminotransferase class I and II</fullName>
    </submittedName>
</protein>
<dbReference type="PATRIC" id="fig|1227485.3.peg.151"/>
<evidence type="ECO:0000313" key="4">
    <source>
        <dbReference type="Proteomes" id="UP000011523"/>
    </source>
</evidence>
<feature type="region of interest" description="Disordered" evidence="1">
    <location>
        <begin position="378"/>
        <end position="400"/>
    </location>
</feature>
<dbReference type="AlphaFoldDB" id="M0E1I9"/>
<dbReference type="PANTHER" id="PTHR43510:SF1">
    <property type="entry name" value="AMINOTRANSFERASE FUNCTION, HYPOTHETICAL (EUROFUNG)"/>
    <property type="match status" value="1"/>
</dbReference>
<evidence type="ECO:0000313" key="3">
    <source>
        <dbReference type="EMBL" id="ELZ41626.1"/>
    </source>
</evidence>
<dbReference type="GO" id="GO:0030170">
    <property type="term" value="F:pyridoxal phosphate binding"/>
    <property type="evidence" value="ECO:0007669"/>
    <property type="project" value="InterPro"/>
</dbReference>
<dbReference type="InterPro" id="IPR015421">
    <property type="entry name" value="PyrdxlP-dep_Trfase_major"/>
</dbReference>
<dbReference type="InterPro" id="IPR004839">
    <property type="entry name" value="Aminotransferase_I/II_large"/>
</dbReference>
<dbReference type="EMBL" id="AOJD01000006">
    <property type="protein sequence ID" value="ELZ41626.1"/>
    <property type="molecule type" value="Genomic_DNA"/>
</dbReference>
<comment type="caution">
    <text evidence="3">The sequence shown here is derived from an EMBL/GenBank/DDBJ whole genome shotgun (WGS) entry which is preliminary data.</text>
</comment>
<keyword evidence="3" id="KW-0032">Aminotransferase</keyword>
<proteinExistence type="predicted"/>
<dbReference type="Proteomes" id="UP000011523">
    <property type="component" value="Unassembled WGS sequence"/>
</dbReference>
<dbReference type="Gene3D" id="3.40.640.10">
    <property type="entry name" value="Type I PLP-dependent aspartate aminotransferase-like (Major domain)"/>
    <property type="match status" value="2"/>
</dbReference>
<dbReference type="OrthoDB" id="33635at2157"/>
<sequence length="400" mass="43262">MRIDPFGLERWFAEHEHEADIMLAESGIRSLDASRFDLDPGKLGYVIPTNGDPEFRASVGDRYGRSADEVLFTCGTQEANFLTFLSLLGDEGPVDGGGGGDESDAPPVGVGSGTHAVVVTPTYQALHAVPDAFGDVTRVELEPPEWELDPEAIADAARDDTAVIVVNNPNNPTGQYHDEAAMRAIYDVAVEHDAYLLCDEVYRLLAEEPQPPVASYGAHGISTTSLTKAYGLAGLRFGWIAGPEPVVERAWRWKDYTTISPSLFGQHVAKQALGRREDRILSENRELAADHRDRVADWVDGHDLDWLDPVGVNAFVTVPDGFDDAESFCRTVVEEASVVLAPGHLFGFPDRFRIGFGLPTEELEEGLDRVSRVIEAAGERAGDGGAAAEEDAATRSGGDD</sequence>
<name>M0E1I9_9EURY</name>
<accession>M0E1I9</accession>
<evidence type="ECO:0000259" key="2">
    <source>
        <dbReference type="Pfam" id="PF00155"/>
    </source>
</evidence>
<dbReference type="Pfam" id="PF00155">
    <property type="entry name" value="Aminotran_1_2"/>
    <property type="match status" value="1"/>
</dbReference>
<dbReference type="CDD" id="cd00609">
    <property type="entry name" value="AAT_like"/>
    <property type="match status" value="1"/>
</dbReference>